<dbReference type="CDD" id="cd06782">
    <property type="entry name" value="cpPDZ_CPP-like"/>
    <property type="match status" value="1"/>
</dbReference>
<evidence type="ECO:0000313" key="9">
    <source>
        <dbReference type="Proteomes" id="UP000009234"/>
    </source>
</evidence>
<protein>
    <submittedName>
        <fullName evidence="8">Carboxyl-terminal protease</fullName>
    </submittedName>
</protein>
<dbReference type="Pfam" id="PF22694">
    <property type="entry name" value="CtpB_N-like"/>
    <property type="match status" value="1"/>
</dbReference>
<evidence type="ECO:0000313" key="8">
    <source>
        <dbReference type="EMBL" id="AEG61822.1"/>
    </source>
</evidence>
<keyword evidence="3 5" id="KW-0378">Hydrolase</keyword>
<evidence type="ECO:0000256" key="5">
    <source>
        <dbReference type="RuleBase" id="RU004404"/>
    </source>
</evidence>
<dbReference type="RefSeq" id="WP_013843568.1">
    <property type="nucleotide sequence ID" value="NC_015589.1"/>
</dbReference>
<dbReference type="STRING" id="696281.Desru_3620"/>
<dbReference type="Gene3D" id="3.90.226.10">
    <property type="entry name" value="2-enoyl-CoA Hydratase, Chain A, domain 1"/>
    <property type="match status" value="1"/>
</dbReference>
<dbReference type="GO" id="GO:0006508">
    <property type="term" value="P:proteolysis"/>
    <property type="evidence" value="ECO:0007669"/>
    <property type="project" value="UniProtKB-KW"/>
</dbReference>
<proteinExistence type="inferred from homology"/>
<evidence type="ECO:0000256" key="6">
    <source>
        <dbReference type="SAM" id="Phobius"/>
    </source>
</evidence>
<dbReference type="eggNOG" id="COG0793">
    <property type="taxonomic scope" value="Bacteria"/>
</dbReference>
<dbReference type="Gene3D" id="3.30.750.44">
    <property type="match status" value="1"/>
</dbReference>
<dbReference type="SUPFAM" id="SSF50156">
    <property type="entry name" value="PDZ domain-like"/>
    <property type="match status" value="1"/>
</dbReference>
<dbReference type="Proteomes" id="UP000009234">
    <property type="component" value="Chromosome"/>
</dbReference>
<reference evidence="8 9" key="2">
    <citation type="journal article" date="2012" name="Stand. Genomic Sci.">
        <title>Complete genome sequence of the sulfate-reducing firmicute Desulfotomaculum ruminis type strain (DL(T)).</title>
        <authorList>
            <person name="Spring S."/>
            <person name="Visser M."/>
            <person name="Lu M."/>
            <person name="Copeland A."/>
            <person name="Lapidus A."/>
            <person name="Lucas S."/>
            <person name="Cheng J.F."/>
            <person name="Han C."/>
            <person name="Tapia R."/>
            <person name="Goodwin L.A."/>
            <person name="Pitluck S."/>
            <person name="Ivanova N."/>
            <person name="Land M."/>
            <person name="Hauser L."/>
            <person name="Larimer F."/>
            <person name="Rohde M."/>
            <person name="Goker M."/>
            <person name="Detter J.C."/>
            <person name="Kyrpides N.C."/>
            <person name="Woyke T."/>
            <person name="Schaap P.J."/>
            <person name="Plugge C.M."/>
            <person name="Muyzer G."/>
            <person name="Kuever J."/>
            <person name="Pereira I.A."/>
            <person name="Parshina S.N."/>
            <person name="Bernier-Latmani R."/>
            <person name="Stams A.J."/>
            <person name="Klenk H.P."/>
        </authorList>
    </citation>
    <scope>NUCLEOTIDE SEQUENCE [LARGE SCALE GENOMIC DNA]</scope>
    <source>
        <strain evidence="9">ATCC 23193 / DSM 2154 / NCIB 8452 / DL</strain>
    </source>
</reference>
<dbReference type="PROSITE" id="PS50106">
    <property type="entry name" value="PDZ"/>
    <property type="match status" value="1"/>
</dbReference>
<name>F6DND1_DESRL</name>
<accession>F6DND1</accession>
<dbReference type="InterPro" id="IPR055210">
    <property type="entry name" value="CtpA/B_N"/>
</dbReference>
<dbReference type="GO" id="GO:0008236">
    <property type="term" value="F:serine-type peptidase activity"/>
    <property type="evidence" value="ECO:0007669"/>
    <property type="project" value="UniProtKB-KW"/>
</dbReference>
<dbReference type="FunFam" id="2.30.42.10:FF:000063">
    <property type="entry name" value="Peptidase, S41 family"/>
    <property type="match status" value="1"/>
</dbReference>
<dbReference type="SUPFAM" id="SSF52096">
    <property type="entry name" value="ClpP/crotonase"/>
    <property type="match status" value="1"/>
</dbReference>
<dbReference type="MEROPS" id="S41.004"/>
<keyword evidence="6" id="KW-0812">Transmembrane</keyword>
<dbReference type="SMART" id="SM00228">
    <property type="entry name" value="PDZ"/>
    <property type="match status" value="1"/>
</dbReference>
<dbReference type="AlphaFoldDB" id="F6DND1"/>
<dbReference type="Gene3D" id="2.30.42.10">
    <property type="match status" value="1"/>
</dbReference>
<dbReference type="InterPro" id="IPR004447">
    <property type="entry name" value="Peptidase_S41A"/>
</dbReference>
<keyword evidence="2 5" id="KW-0645">Protease</keyword>
<dbReference type="GO" id="GO:0004175">
    <property type="term" value="F:endopeptidase activity"/>
    <property type="evidence" value="ECO:0007669"/>
    <property type="project" value="TreeGrafter"/>
</dbReference>
<reference evidence="9" key="1">
    <citation type="submission" date="2011-05" db="EMBL/GenBank/DDBJ databases">
        <title>Complete sequence of Desulfotomaculum ruminis DSM 2154.</title>
        <authorList>
            <person name="Lucas S."/>
            <person name="Copeland A."/>
            <person name="Lapidus A."/>
            <person name="Cheng J.-F."/>
            <person name="Goodwin L."/>
            <person name="Pitluck S."/>
            <person name="Lu M."/>
            <person name="Detter J.C."/>
            <person name="Han C."/>
            <person name="Tapia R."/>
            <person name="Land M."/>
            <person name="Hauser L."/>
            <person name="Kyrpides N."/>
            <person name="Ivanova N."/>
            <person name="Mikhailova N."/>
            <person name="Pagani I."/>
            <person name="Stams A.J.M."/>
            <person name="Plugge C.M."/>
            <person name="Muyzer G."/>
            <person name="Kuever J."/>
            <person name="Parshina S.N."/>
            <person name="Ivanova A.E."/>
            <person name="Nazina T.N."/>
            <person name="Brambilla E."/>
            <person name="Spring S."/>
            <person name="Klenk H.-P."/>
            <person name="Woyke T."/>
        </authorList>
    </citation>
    <scope>NUCLEOTIDE SEQUENCE [LARGE SCALE GENOMIC DNA]</scope>
    <source>
        <strain evidence="9">ATCC 23193 / DSM 2154 / NCIB 8452 / DL</strain>
    </source>
</reference>
<dbReference type="PANTHER" id="PTHR32060:SF30">
    <property type="entry name" value="CARBOXY-TERMINAL PROCESSING PROTEASE CTPA"/>
    <property type="match status" value="1"/>
</dbReference>
<evidence type="ECO:0000259" key="7">
    <source>
        <dbReference type="PROSITE" id="PS50106"/>
    </source>
</evidence>
<dbReference type="InterPro" id="IPR001478">
    <property type="entry name" value="PDZ"/>
</dbReference>
<evidence type="ECO:0000256" key="2">
    <source>
        <dbReference type="ARBA" id="ARBA00022670"/>
    </source>
</evidence>
<sequence>MRRNSVTFWGRLAVVLVSMVFLVIVLAGSVVVANYKGLGNLVKVVTLVKSQYLYEVTPDKLVEGAIKGLVNSLDDPYSVYLDSKTYAKLQEQIRGSFGGIGILVGVQDHYLTVVKPFANTPAAREGIKAGDIITAIGDQKTKDMDTETAVNLMRGPVGSEVTLTILREGETKPFTLTREEISVPTVEGHMLPKENHIGYIVISQFTENTGDELVRTLGELRREGLKGLVLDLRDNPGGELGSAIKVADQFLDQGPIVHIDYRVGRDQTFDAEPDQLNLPLSVLVNKGSASAAEILAGAIKDAGVGTLVGTQTFGKGIVQTVFPIDNGAGLKLTTARYLTPKKHDIHKKGIAPDLVLDQEPAAEEDKQLEKAVQLVREKIDK</sequence>
<dbReference type="GO" id="GO:0007165">
    <property type="term" value="P:signal transduction"/>
    <property type="evidence" value="ECO:0007669"/>
    <property type="project" value="TreeGrafter"/>
</dbReference>
<dbReference type="Pfam" id="PF03572">
    <property type="entry name" value="Peptidase_S41"/>
    <property type="match status" value="1"/>
</dbReference>
<dbReference type="EMBL" id="CP002780">
    <property type="protein sequence ID" value="AEG61822.1"/>
    <property type="molecule type" value="Genomic_DNA"/>
</dbReference>
<comment type="similarity">
    <text evidence="1 5">Belongs to the peptidase S41A family.</text>
</comment>
<organism evidence="8 9">
    <name type="scientific">Desulforamulus ruminis (strain ATCC 23193 / DSM 2154 / NCIMB 8452 / DL)</name>
    <name type="common">Desulfotomaculum ruminis</name>
    <dbReference type="NCBI Taxonomy" id="696281"/>
    <lineage>
        <taxon>Bacteria</taxon>
        <taxon>Bacillati</taxon>
        <taxon>Bacillota</taxon>
        <taxon>Clostridia</taxon>
        <taxon>Eubacteriales</taxon>
        <taxon>Peptococcaceae</taxon>
        <taxon>Desulforamulus</taxon>
    </lineage>
</organism>
<dbReference type="CDD" id="cd07560">
    <property type="entry name" value="Peptidase_S41_CPP"/>
    <property type="match status" value="1"/>
</dbReference>
<dbReference type="HOGENOM" id="CLU_017295_3_2_9"/>
<evidence type="ECO:0000256" key="1">
    <source>
        <dbReference type="ARBA" id="ARBA00009179"/>
    </source>
</evidence>
<dbReference type="PANTHER" id="PTHR32060">
    <property type="entry name" value="TAIL-SPECIFIC PROTEASE"/>
    <property type="match status" value="1"/>
</dbReference>
<gene>
    <name evidence="8" type="ordered locus">Desru_3620</name>
</gene>
<feature type="transmembrane region" description="Helical" evidence="6">
    <location>
        <begin position="12"/>
        <end position="35"/>
    </location>
</feature>
<dbReference type="SMART" id="SM00245">
    <property type="entry name" value="TSPc"/>
    <property type="match status" value="1"/>
</dbReference>
<keyword evidence="6" id="KW-1133">Transmembrane helix</keyword>
<dbReference type="Pfam" id="PF13180">
    <property type="entry name" value="PDZ_2"/>
    <property type="match status" value="1"/>
</dbReference>
<dbReference type="GO" id="GO:0030288">
    <property type="term" value="C:outer membrane-bounded periplasmic space"/>
    <property type="evidence" value="ECO:0007669"/>
    <property type="project" value="TreeGrafter"/>
</dbReference>
<dbReference type="NCBIfam" id="TIGR00225">
    <property type="entry name" value="prc"/>
    <property type="match status" value="1"/>
</dbReference>
<evidence type="ECO:0000256" key="3">
    <source>
        <dbReference type="ARBA" id="ARBA00022801"/>
    </source>
</evidence>
<dbReference type="InterPro" id="IPR005151">
    <property type="entry name" value="Tail-specific_protease"/>
</dbReference>
<keyword evidence="9" id="KW-1185">Reference proteome</keyword>
<evidence type="ECO:0000256" key="4">
    <source>
        <dbReference type="ARBA" id="ARBA00022825"/>
    </source>
</evidence>
<keyword evidence="4 5" id="KW-0720">Serine protease</keyword>
<dbReference type="InterPro" id="IPR036034">
    <property type="entry name" value="PDZ_sf"/>
</dbReference>
<dbReference type="InterPro" id="IPR029045">
    <property type="entry name" value="ClpP/crotonase-like_dom_sf"/>
</dbReference>
<dbReference type="KEGG" id="dru:Desru_3620"/>
<feature type="domain" description="PDZ" evidence="7">
    <location>
        <begin position="86"/>
        <end position="154"/>
    </location>
</feature>
<keyword evidence="6" id="KW-0472">Membrane</keyword>